<dbReference type="SUPFAM" id="SSF81301">
    <property type="entry name" value="Nucleotidyltransferase"/>
    <property type="match status" value="1"/>
</dbReference>
<dbReference type="AlphaFoldDB" id="A0A4R2KZ74"/>
<comment type="caution">
    <text evidence="2">The sequence shown here is derived from an EMBL/GenBank/DDBJ whole genome shotgun (WGS) entry which is preliminary data.</text>
</comment>
<dbReference type="Gene3D" id="3.30.460.10">
    <property type="entry name" value="Beta Polymerase, domain 2"/>
    <property type="match status" value="1"/>
</dbReference>
<name>A0A4R2KZ74_9GAMM</name>
<dbReference type="InterPro" id="IPR052930">
    <property type="entry name" value="TA_antitoxin_MntA"/>
</dbReference>
<gene>
    <name evidence="2" type="ORF">EV688_101309</name>
</gene>
<reference evidence="2 3" key="1">
    <citation type="submission" date="2019-03" db="EMBL/GenBank/DDBJ databases">
        <title>Genomic Encyclopedia of Type Strains, Phase IV (KMG-IV): sequencing the most valuable type-strain genomes for metagenomic binning, comparative biology and taxonomic classification.</title>
        <authorList>
            <person name="Goeker M."/>
        </authorList>
    </citation>
    <scope>NUCLEOTIDE SEQUENCE [LARGE SCALE GENOMIC DNA]</scope>
    <source>
        <strain evidence="2 3">DSM 23344</strain>
    </source>
</reference>
<organism evidence="2 3">
    <name type="scientific">Chromatocurvus halotolerans</name>
    <dbReference type="NCBI Taxonomy" id="1132028"/>
    <lineage>
        <taxon>Bacteria</taxon>
        <taxon>Pseudomonadati</taxon>
        <taxon>Pseudomonadota</taxon>
        <taxon>Gammaproteobacteria</taxon>
        <taxon>Cellvibrionales</taxon>
        <taxon>Halieaceae</taxon>
        <taxon>Chromatocurvus</taxon>
    </lineage>
</organism>
<protein>
    <recommendedName>
        <fullName evidence="1">Polymerase beta nucleotidyltransferase domain-containing protein</fullName>
    </recommendedName>
</protein>
<feature type="domain" description="Polymerase beta nucleotidyltransferase" evidence="1">
    <location>
        <begin position="46"/>
        <end position="140"/>
    </location>
</feature>
<evidence type="ECO:0000313" key="3">
    <source>
        <dbReference type="Proteomes" id="UP000294980"/>
    </source>
</evidence>
<dbReference type="EMBL" id="SLWX01000001">
    <property type="protein sequence ID" value="TCO78492.1"/>
    <property type="molecule type" value="Genomic_DNA"/>
</dbReference>
<dbReference type="PANTHER" id="PTHR43852:SF3">
    <property type="entry name" value="NUCLEOTIDYLTRANSFERASE"/>
    <property type="match status" value="1"/>
</dbReference>
<evidence type="ECO:0000313" key="2">
    <source>
        <dbReference type="EMBL" id="TCO78492.1"/>
    </source>
</evidence>
<dbReference type="InterPro" id="IPR041633">
    <property type="entry name" value="Polbeta"/>
</dbReference>
<dbReference type="Proteomes" id="UP000294980">
    <property type="component" value="Unassembled WGS sequence"/>
</dbReference>
<keyword evidence="3" id="KW-1185">Reference proteome</keyword>
<sequence length="168" mass="19185">MAREYTRCPVWTDQLRIFTLKPSTREQIALSTQNANLSDDPAPLERLSGFLRDQPDVEFAVLVGSRADGSAIPCSDWDIALQLQRKENTYMGELARMETLRHEAATLLDTDPDRVDLISAPSAKLAMRDLIANHGIVLTDSTSLPWLHFLQRTWRDLEDYYWDDLYGS</sequence>
<accession>A0A4R2KZ74</accession>
<dbReference type="CDD" id="cd05403">
    <property type="entry name" value="NT_KNTase_like"/>
    <property type="match status" value="1"/>
</dbReference>
<dbReference type="Pfam" id="PF18765">
    <property type="entry name" value="Polbeta"/>
    <property type="match status" value="1"/>
</dbReference>
<proteinExistence type="predicted"/>
<evidence type="ECO:0000259" key="1">
    <source>
        <dbReference type="Pfam" id="PF18765"/>
    </source>
</evidence>
<dbReference type="InterPro" id="IPR043519">
    <property type="entry name" value="NT_sf"/>
</dbReference>
<dbReference type="PANTHER" id="PTHR43852">
    <property type="entry name" value="NUCLEOTIDYLTRANSFERASE"/>
    <property type="match status" value="1"/>
</dbReference>